<comment type="caution">
    <text evidence="1">The sequence shown here is derived from an EMBL/GenBank/DDBJ whole genome shotgun (WGS) entry which is preliminary data.</text>
</comment>
<dbReference type="Proteomes" id="UP000481252">
    <property type="component" value="Unassembled WGS sequence"/>
</dbReference>
<dbReference type="InterPro" id="IPR006311">
    <property type="entry name" value="TAT_signal"/>
</dbReference>
<name>A0A7C9VHS4_9HYPH</name>
<protein>
    <submittedName>
        <fullName evidence="1">Uncharacterized protein</fullName>
    </submittedName>
</protein>
<evidence type="ECO:0000313" key="2">
    <source>
        <dbReference type="Proteomes" id="UP000481252"/>
    </source>
</evidence>
<gene>
    <name evidence="1" type="ORF">G6N74_30270</name>
</gene>
<organism evidence="1 2">
    <name type="scientific">Mesorhizobium zhangyense</name>
    <dbReference type="NCBI Taxonomy" id="1776730"/>
    <lineage>
        <taxon>Bacteria</taxon>
        <taxon>Pseudomonadati</taxon>
        <taxon>Pseudomonadota</taxon>
        <taxon>Alphaproteobacteria</taxon>
        <taxon>Hyphomicrobiales</taxon>
        <taxon>Phyllobacteriaceae</taxon>
        <taxon>Mesorhizobium</taxon>
    </lineage>
</organism>
<reference evidence="1 2" key="1">
    <citation type="submission" date="2020-02" db="EMBL/GenBank/DDBJ databases">
        <title>Genome sequence of the type strain CGMCC 1.15528 of Mesorhizobium zhangyense.</title>
        <authorList>
            <person name="Gao J."/>
            <person name="Sun J."/>
        </authorList>
    </citation>
    <scope>NUCLEOTIDE SEQUENCE [LARGE SCALE GENOMIC DNA]</scope>
    <source>
        <strain evidence="1 2">CGMCC 1.15528</strain>
    </source>
</reference>
<dbReference type="EMBL" id="JAAKZG010000041">
    <property type="protein sequence ID" value="NGN45332.1"/>
    <property type="molecule type" value="Genomic_DNA"/>
</dbReference>
<accession>A0A7C9VHS4</accession>
<proteinExistence type="predicted"/>
<evidence type="ECO:0000313" key="1">
    <source>
        <dbReference type="EMBL" id="NGN45332.1"/>
    </source>
</evidence>
<keyword evidence="2" id="KW-1185">Reference proteome</keyword>
<dbReference type="AlphaFoldDB" id="A0A7C9VHS4"/>
<sequence>MADSDHSMSFACVTRRMALGGAVVAVTGAALGGNAQARSLAIPDSAPISTPDPALALWQEWQAAHELAEQLHLRQQELEVELAERVDFLCTVINLPNGEGVTICSKTALDRVIGDRTDMAAIRSRAEADLAERQARWDAADREIGYSVALKAEREAEEREESLLKALSVTPATSLAGVAGKLDAVLRRDEAWEDYSKHPWPQIRSARDDLVQIGQQIPGWLFPGA</sequence>
<dbReference type="PROSITE" id="PS51318">
    <property type="entry name" value="TAT"/>
    <property type="match status" value="1"/>
</dbReference>
<dbReference type="RefSeq" id="WP_165121702.1">
    <property type="nucleotide sequence ID" value="NZ_JAAKZG010000041.1"/>
</dbReference>